<organism evidence="1 2">
    <name type="scientific">Symbiodinium pilosum</name>
    <name type="common">Dinoflagellate</name>
    <dbReference type="NCBI Taxonomy" id="2952"/>
    <lineage>
        <taxon>Eukaryota</taxon>
        <taxon>Sar</taxon>
        <taxon>Alveolata</taxon>
        <taxon>Dinophyceae</taxon>
        <taxon>Suessiales</taxon>
        <taxon>Symbiodiniaceae</taxon>
        <taxon>Symbiodinium</taxon>
    </lineage>
</organism>
<accession>A0A812S468</accession>
<dbReference type="AlphaFoldDB" id="A0A812S468"/>
<keyword evidence="2" id="KW-1185">Reference proteome</keyword>
<dbReference type="EMBL" id="CAJNIZ010023113">
    <property type="protein sequence ID" value="CAE7466401.1"/>
    <property type="molecule type" value="Genomic_DNA"/>
</dbReference>
<comment type="caution">
    <text evidence="1">The sequence shown here is derived from an EMBL/GenBank/DDBJ whole genome shotgun (WGS) entry which is preliminary data.</text>
</comment>
<evidence type="ECO:0000313" key="2">
    <source>
        <dbReference type="Proteomes" id="UP000649617"/>
    </source>
</evidence>
<protein>
    <submittedName>
        <fullName evidence="1">Ces2c protein</fullName>
    </submittedName>
</protein>
<proteinExistence type="predicted"/>
<dbReference type="Proteomes" id="UP000649617">
    <property type="component" value="Unassembled WGS sequence"/>
</dbReference>
<evidence type="ECO:0000313" key="1">
    <source>
        <dbReference type="EMBL" id="CAE7466401.1"/>
    </source>
</evidence>
<name>A0A812S468_SYMPI</name>
<reference evidence="1" key="1">
    <citation type="submission" date="2021-02" db="EMBL/GenBank/DDBJ databases">
        <authorList>
            <person name="Dougan E. K."/>
            <person name="Rhodes N."/>
            <person name="Thang M."/>
            <person name="Chan C."/>
        </authorList>
    </citation>
    <scope>NUCLEOTIDE SEQUENCE</scope>
</reference>
<dbReference type="OrthoDB" id="6846267at2759"/>
<sequence length="138" mass="15278">MAGAPPKPPRLPHFADEDAFADFLLARLAKGFGPAFVALLTEAYREFEPNLAKYVLDSETGNGCGYRALAQVASQQGVAVYLGMVRLGPTRPVRWRSDCTEILHPRGQDFLGLAEEHVADLCARRPALQHRHRLEWPG</sequence>
<gene>
    <name evidence="1" type="primary">Ces2c</name>
    <name evidence="1" type="ORF">SPIL2461_LOCUS11722</name>
</gene>